<dbReference type="STRING" id="1095629.A0A0C9WWJ0"/>
<organism evidence="3 4">
    <name type="scientific">Laccaria amethystina LaAM-08-1</name>
    <dbReference type="NCBI Taxonomy" id="1095629"/>
    <lineage>
        <taxon>Eukaryota</taxon>
        <taxon>Fungi</taxon>
        <taxon>Dikarya</taxon>
        <taxon>Basidiomycota</taxon>
        <taxon>Agaricomycotina</taxon>
        <taxon>Agaricomycetes</taxon>
        <taxon>Agaricomycetidae</taxon>
        <taxon>Agaricales</taxon>
        <taxon>Agaricineae</taxon>
        <taxon>Hydnangiaceae</taxon>
        <taxon>Laccaria</taxon>
    </lineage>
</organism>
<keyword evidence="4" id="KW-1185">Reference proteome</keyword>
<accession>A0A0C9WWJ0</accession>
<dbReference type="EMBL" id="KN838859">
    <property type="protein sequence ID" value="KIJ93198.1"/>
    <property type="molecule type" value="Genomic_DNA"/>
</dbReference>
<dbReference type="PRINTS" id="PR00621">
    <property type="entry name" value="HISTONEH2B"/>
</dbReference>
<reference evidence="4" key="2">
    <citation type="submission" date="2015-01" db="EMBL/GenBank/DDBJ databases">
        <title>Evolutionary Origins and Diversification of the Mycorrhizal Mutualists.</title>
        <authorList>
            <consortium name="DOE Joint Genome Institute"/>
            <consortium name="Mycorrhizal Genomics Consortium"/>
            <person name="Kohler A."/>
            <person name="Kuo A."/>
            <person name="Nagy L.G."/>
            <person name="Floudas D."/>
            <person name="Copeland A."/>
            <person name="Barry K.W."/>
            <person name="Cichocki N."/>
            <person name="Veneault-Fourrey C."/>
            <person name="LaButti K."/>
            <person name="Lindquist E.A."/>
            <person name="Lipzen A."/>
            <person name="Lundell T."/>
            <person name="Morin E."/>
            <person name="Murat C."/>
            <person name="Riley R."/>
            <person name="Ohm R."/>
            <person name="Sun H."/>
            <person name="Tunlid A."/>
            <person name="Henrissat B."/>
            <person name="Grigoriev I.V."/>
            <person name="Hibbett D.S."/>
            <person name="Martin F."/>
        </authorList>
    </citation>
    <scope>NUCLEOTIDE SEQUENCE [LARGE SCALE GENOMIC DNA]</scope>
    <source>
        <strain evidence="4">LaAM-08-1</strain>
    </source>
</reference>
<sequence>KPASMTASKAPASTTFKATAKLTEGKAAKKTAKAAAPANGQKKKWKKETYSSYIYKVLEQVHPNTGISNNLKSFVNDVFERIATEASKLAAYSKESTISSHEIQTSVQLLLASELVKHAISERTMLVMH</sequence>
<feature type="domain" description="Core Histone H2A/H2B/H3" evidence="2">
    <location>
        <begin position="41"/>
        <end position="108"/>
    </location>
</feature>
<dbReference type="HOGENOM" id="CLU_075666_1_3_1"/>
<dbReference type="CDD" id="cd22910">
    <property type="entry name" value="HFD_H2B"/>
    <property type="match status" value="1"/>
</dbReference>
<gene>
    <name evidence="3" type="ORF">K443DRAFT_112391</name>
</gene>
<reference evidence="3 4" key="1">
    <citation type="submission" date="2014-04" db="EMBL/GenBank/DDBJ databases">
        <authorList>
            <consortium name="DOE Joint Genome Institute"/>
            <person name="Kuo A."/>
            <person name="Kohler A."/>
            <person name="Nagy L.G."/>
            <person name="Floudas D."/>
            <person name="Copeland A."/>
            <person name="Barry K.W."/>
            <person name="Cichocki N."/>
            <person name="Veneault-Fourrey C."/>
            <person name="LaButti K."/>
            <person name="Lindquist E.A."/>
            <person name="Lipzen A."/>
            <person name="Lundell T."/>
            <person name="Morin E."/>
            <person name="Murat C."/>
            <person name="Sun H."/>
            <person name="Tunlid A."/>
            <person name="Henrissat B."/>
            <person name="Grigoriev I.V."/>
            <person name="Hibbett D.S."/>
            <person name="Martin F."/>
            <person name="Nordberg H.P."/>
            <person name="Cantor M.N."/>
            <person name="Hua S.X."/>
        </authorList>
    </citation>
    <scope>NUCLEOTIDE SEQUENCE [LARGE SCALE GENOMIC DNA]</scope>
    <source>
        <strain evidence="3 4">LaAM-08-1</strain>
    </source>
</reference>
<dbReference type="FunFam" id="1.10.20.10:FF:000043">
    <property type="entry name" value="Histone H2B"/>
    <property type="match status" value="1"/>
</dbReference>
<dbReference type="AlphaFoldDB" id="A0A0C9WWJ0"/>
<evidence type="ECO:0000313" key="4">
    <source>
        <dbReference type="Proteomes" id="UP000054477"/>
    </source>
</evidence>
<dbReference type="GO" id="GO:0046982">
    <property type="term" value="F:protein heterodimerization activity"/>
    <property type="evidence" value="ECO:0007669"/>
    <property type="project" value="InterPro"/>
</dbReference>
<dbReference type="PANTHER" id="PTHR23428">
    <property type="entry name" value="HISTONE H2B"/>
    <property type="match status" value="1"/>
</dbReference>
<evidence type="ECO:0000259" key="2">
    <source>
        <dbReference type="Pfam" id="PF00125"/>
    </source>
</evidence>
<dbReference type="GO" id="GO:0005634">
    <property type="term" value="C:nucleus"/>
    <property type="evidence" value="ECO:0007669"/>
    <property type="project" value="UniProtKB-ARBA"/>
</dbReference>
<dbReference type="InterPro" id="IPR007125">
    <property type="entry name" value="H2A/H2B/H3"/>
</dbReference>
<dbReference type="GO" id="GO:0000786">
    <property type="term" value="C:nucleosome"/>
    <property type="evidence" value="ECO:0007669"/>
    <property type="project" value="InterPro"/>
</dbReference>
<feature type="non-terminal residue" evidence="3">
    <location>
        <position position="1"/>
    </location>
</feature>
<dbReference type="GO" id="GO:0030527">
    <property type="term" value="F:structural constituent of chromatin"/>
    <property type="evidence" value="ECO:0007669"/>
    <property type="project" value="InterPro"/>
</dbReference>
<dbReference type="SMART" id="SM00427">
    <property type="entry name" value="H2B"/>
    <property type="match status" value="1"/>
</dbReference>
<dbReference type="GO" id="GO:0003677">
    <property type="term" value="F:DNA binding"/>
    <property type="evidence" value="ECO:0007669"/>
    <property type="project" value="InterPro"/>
</dbReference>
<dbReference type="InterPro" id="IPR009072">
    <property type="entry name" value="Histone-fold"/>
</dbReference>
<comment type="similarity">
    <text evidence="1">Belongs to the histone H2B family.</text>
</comment>
<protein>
    <submittedName>
        <fullName evidence="3">Unplaced genomic scaffold K443scaffold_324, whole genome shotgun sequence</fullName>
    </submittedName>
</protein>
<dbReference type="Pfam" id="PF00125">
    <property type="entry name" value="Histone"/>
    <property type="match status" value="1"/>
</dbReference>
<proteinExistence type="inferred from homology"/>
<name>A0A0C9WWJ0_9AGAR</name>
<dbReference type="Gene3D" id="1.10.20.10">
    <property type="entry name" value="Histone, subunit A"/>
    <property type="match status" value="1"/>
</dbReference>
<evidence type="ECO:0000313" key="3">
    <source>
        <dbReference type="EMBL" id="KIJ93198.1"/>
    </source>
</evidence>
<dbReference type="InterPro" id="IPR000558">
    <property type="entry name" value="Histone_H2B"/>
</dbReference>
<dbReference type="Proteomes" id="UP000054477">
    <property type="component" value="Unassembled WGS sequence"/>
</dbReference>
<dbReference type="SUPFAM" id="SSF47113">
    <property type="entry name" value="Histone-fold"/>
    <property type="match status" value="1"/>
</dbReference>
<dbReference type="OrthoDB" id="10254238at2759"/>
<evidence type="ECO:0000256" key="1">
    <source>
        <dbReference type="ARBA" id="ARBA00006846"/>
    </source>
</evidence>